<evidence type="ECO:0000259" key="4">
    <source>
        <dbReference type="Pfam" id="PF20866"/>
    </source>
</evidence>
<keyword evidence="2 5" id="KW-0548">Nucleotidyltransferase</keyword>
<dbReference type="Pfam" id="PF20866">
    <property type="entry name" value="MdcG_N"/>
    <property type="match status" value="1"/>
</dbReference>
<reference evidence="5" key="1">
    <citation type="submission" date="2016-10" db="EMBL/GenBank/DDBJ databases">
        <title>Sequence of Gallionella enrichment culture.</title>
        <authorList>
            <person name="Poehlein A."/>
            <person name="Muehling M."/>
            <person name="Daniel R."/>
        </authorList>
    </citation>
    <scope>NUCLEOTIDE SEQUENCE</scope>
</reference>
<sequence>MSTPRLRRHDLIWLDPGVDAGLFAALGQRGLARDWVQQGFPLVVARQSNEHAGKANQVALGFTLPSAPMRTRVMLRADRTAIIRHTRPLPLSETIQHAPAGWRAGLDSLRTLLERTGTEARVYGSLSSEIFTGMRYLDKASDLDLLLECGASTRLRELLAGLEDFSPEVPSIDGEVLSASGWAVAWRELASALRTGAPRQVLAKSDCEARLIAVDEFIQPILLPA</sequence>
<dbReference type="EMBL" id="MLJW01000076">
    <property type="protein sequence ID" value="OIR02313.1"/>
    <property type="molecule type" value="Genomic_DNA"/>
</dbReference>
<dbReference type="EC" id="2.7.7.66" evidence="5"/>
<accession>A0A1J5S1M9</accession>
<keyword evidence="1 5" id="KW-0808">Transferase</keyword>
<name>A0A1J5S1M9_9ZZZZ</name>
<comment type="caution">
    <text evidence="5">The sequence shown here is derived from an EMBL/GenBank/DDBJ whole genome shotgun (WGS) entry which is preliminary data.</text>
</comment>
<evidence type="ECO:0000256" key="1">
    <source>
        <dbReference type="ARBA" id="ARBA00022679"/>
    </source>
</evidence>
<feature type="domain" description="Phosphoribosyl-dephospho-CoA transferase MdcG N-terminal" evidence="4">
    <location>
        <begin position="7"/>
        <end position="88"/>
    </location>
</feature>
<dbReference type="InterPro" id="IPR049180">
    <property type="entry name" value="MdcG_C"/>
</dbReference>
<evidence type="ECO:0000313" key="5">
    <source>
        <dbReference type="EMBL" id="OIR02313.1"/>
    </source>
</evidence>
<proteinExistence type="predicted"/>
<evidence type="ECO:0000256" key="2">
    <source>
        <dbReference type="ARBA" id="ARBA00022695"/>
    </source>
</evidence>
<organism evidence="5">
    <name type="scientific">mine drainage metagenome</name>
    <dbReference type="NCBI Taxonomy" id="410659"/>
    <lineage>
        <taxon>unclassified sequences</taxon>
        <taxon>metagenomes</taxon>
        <taxon>ecological metagenomes</taxon>
    </lineage>
</organism>
<protein>
    <submittedName>
        <fullName evidence="5">Phosphoribosyl-dephospho-CoA transferase</fullName>
        <ecNumber evidence="5">2.7.7.66</ecNumber>
    </submittedName>
</protein>
<feature type="domain" description="Phosphoribosyl-dephospho-CoA transferase MdcG C-terminal" evidence="3">
    <location>
        <begin position="91"/>
        <end position="212"/>
    </location>
</feature>
<gene>
    <name evidence="5" type="primary">mdcG_3</name>
    <name evidence="5" type="ORF">GALL_156850</name>
</gene>
<dbReference type="Pfam" id="PF10620">
    <property type="entry name" value="MdcG"/>
    <property type="match status" value="1"/>
</dbReference>
<dbReference type="GO" id="GO:0016779">
    <property type="term" value="F:nucleotidyltransferase activity"/>
    <property type="evidence" value="ECO:0007669"/>
    <property type="project" value="UniProtKB-KW"/>
</dbReference>
<dbReference type="InterPro" id="IPR048903">
    <property type="entry name" value="MdcG_N"/>
</dbReference>
<dbReference type="InterPro" id="IPR017557">
    <property type="entry name" value="Holo-ACP_synthase"/>
</dbReference>
<evidence type="ECO:0000259" key="3">
    <source>
        <dbReference type="Pfam" id="PF10620"/>
    </source>
</evidence>
<dbReference type="AlphaFoldDB" id="A0A1J5S1M9"/>
<dbReference type="NCBIfam" id="TIGR03135">
    <property type="entry name" value="malonate_mdcG"/>
    <property type="match status" value="1"/>
</dbReference>